<name>A0A3M7TAB0_BRAPC</name>
<dbReference type="InterPro" id="IPR041681">
    <property type="entry name" value="PH_9"/>
</dbReference>
<dbReference type="GO" id="GO:0005096">
    <property type="term" value="F:GTPase activator activity"/>
    <property type="evidence" value="ECO:0007669"/>
    <property type="project" value="UniProtKB-KW"/>
</dbReference>
<feature type="compositionally biased region" description="Basic and acidic residues" evidence="2">
    <location>
        <begin position="356"/>
        <end position="372"/>
    </location>
</feature>
<dbReference type="GO" id="GO:0007165">
    <property type="term" value="P:signal transduction"/>
    <property type="evidence" value="ECO:0007669"/>
    <property type="project" value="InterPro"/>
</dbReference>
<dbReference type="PANTHER" id="PTHR23175:SF23">
    <property type="entry name" value="PDZ DOMAIN-CONTAINING PROTEIN"/>
    <property type="match status" value="1"/>
</dbReference>
<feature type="domain" description="Rho-GAP" evidence="4">
    <location>
        <begin position="412"/>
        <end position="603"/>
    </location>
</feature>
<dbReference type="PROSITE" id="PS50238">
    <property type="entry name" value="RHOGAP"/>
    <property type="match status" value="1"/>
</dbReference>
<accession>A0A3M7TAB0</accession>
<protein>
    <submittedName>
        <fullName evidence="5">Rho GTPase-activating 21-like isoform X1</fullName>
    </submittedName>
</protein>
<keyword evidence="1" id="KW-0343">GTPase activation</keyword>
<evidence type="ECO:0000313" key="6">
    <source>
        <dbReference type="Proteomes" id="UP000276133"/>
    </source>
</evidence>
<proteinExistence type="predicted"/>
<organism evidence="5 6">
    <name type="scientific">Brachionus plicatilis</name>
    <name type="common">Marine rotifer</name>
    <name type="synonym">Brachionus muelleri</name>
    <dbReference type="NCBI Taxonomy" id="10195"/>
    <lineage>
        <taxon>Eukaryota</taxon>
        <taxon>Metazoa</taxon>
        <taxon>Spiralia</taxon>
        <taxon>Gnathifera</taxon>
        <taxon>Rotifera</taxon>
        <taxon>Eurotatoria</taxon>
        <taxon>Monogononta</taxon>
        <taxon>Pseudotrocha</taxon>
        <taxon>Ploima</taxon>
        <taxon>Brachionidae</taxon>
        <taxon>Brachionus</taxon>
    </lineage>
</organism>
<evidence type="ECO:0000313" key="5">
    <source>
        <dbReference type="EMBL" id="RNA44857.1"/>
    </source>
</evidence>
<dbReference type="AlphaFoldDB" id="A0A3M7TAB0"/>
<evidence type="ECO:0000259" key="4">
    <source>
        <dbReference type="PROSITE" id="PS50238"/>
    </source>
</evidence>
<dbReference type="InterPro" id="IPR008936">
    <property type="entry name" value="Rho_GTPase_activation_prot"/>
</dbReference>
<feature type="compositionally biased region" description="Basic and acidic residues" evidence="2">
    <location>
        <begin position="135"/>
        <end position="146"/>
    </location>
</feature>
<dbReference type="InterPro" id="IPR000198">
    <property type="entry name" value="RhoGAP_dom"/>
</dbReference>
<feature type="domain" description="PH" evidence="3">
    <location>
        <begin position="188"/>
        <end position="297"/>
    </location>
</feature>
<keyword evidence="6" id="KW-1185">Reference proteome</keyword>
<dbReference type="SUPFAM" id="SSF50729">
    <property type="entry name" value="PH domain-like"/>
    <property type="match status" value="1"/>
</dbReference>
<comment type="caution">
    <text evidence="5">The sequence shown here is derived from an EMBL/GenBank/DDBJ whole genome shotgun (WGS) entry which is preliminary data.</text>
</comment>
<evidence type="ECO:0000256" key="2">
    <source>
        <dbReference type="SAM" id="MobiDB-lite"/>
    </source>
</evidence>
<feature type="region of interest" description="Disordered" evidence="2">
    <location>
        <begin position="349"/>
        <end position="372"/>
    </location>
</feature>
<feature type="compositionally biased region" description="Polar residues" evidence="2">
    <location>
        <begin position="81"/>
        <end position="105"/>
    </location>
</feature>
<evidence type="ECO:0000259" key="3">
    <source>
        <dbReference type="PROSITE" id="PS50003"/>
    </source>
</evidence>
<dbReference type="SMART" id="SM00324">
    <property type="entry name" value="RhoGAP"/>
    <property type="match status" value="1"/>
</dbReference>
<dbReference type="Pfam" id="PF15410">
    <property type="entry name" value="PH_9"/>
    <property type="match status" value="1"/>
</dbReference>
<dbReference type="OrthoDB" id="6281275at2759"/>
<dbReference type="EMBL" id="REGN01000050">
    <property type="protein sequence ID" value="RNA44857.1"/>
    <property type="molecule type" value="Genomic_DNA"/>
</dbReference>
<dbReference type="Proteomes" id="UP000276133">
    <property type="component" value="Unassembled WGS sequence"/>
</dbReference>
<evidence type="ECO:0000256" key="1">
    <source>
        <dbReference type="ARBA" id="ARBA00022468"/>
    </source>
</evidence>
<dbReference type="SUPFAM" id="SSF48350">
    <property type="entry name" value="GTPase activation domain, GAP"/>
    <property type="match status" value="1"/>
</dbReference>
<gene>
    <name evidence="5" type="ORF">BpHYR1_038190</name>
</gene>
<dbReference type="PROSITE" id="PS50003">
    <property type="entry name" value="PH_DOMAIN"/>
    <property type="match status" value="1"/>
</dbReference>
<dbReference type="Gene3D" id="2.30.29.30">
    <property type="entry name" value="Pleckstrin-homology domain (PH domain)/Phosphotyrosine-binding domain (PTB)"/>
    <property type="match status" value="1"/>
</dbReference>
<feature type="region of interest" description="Disordered" evidence="2">
    <location>
        <begin position="67"/>
        <end position="152"/>
    </location>
</feature>
<sequence>MGEKTSFLIWKDKKKKITFLKNIFVNNLVNFAPINEHEAKDYDFLNPSSVPYYYSPSSTVMRQQKLLQIQQHQHHQHQQHEANQVATSTPTSERSKSTNRTAHGSSTEHGRTARVKSAQASSRAALQWSSNQESDGAKSKKNEPKQTRNTSIKKLKSFFGERTPVVLQAVESKNVIASDDYLAGQPNQTVKEGVLICKMVLKDGKRSPDRSWRPAWAVLKRSGELFLCKEKKDNVMVPSMDSAYPISVKNSLIDIAYDYTKRKNVFKIRSVNCEYLFQTIDHDSMLEWIRVMQESANDSLDKLVTCMSSSNKNWLVNTIESEHNSLDLSAHSPPVLHSRKSMHNSAEAVNWSPDDSYSRGRAATDTDVSPRRADNRKWVRQMTRRIKDFMGSASAEPMAHEQYAAHGRNFGIALERCEPSTLGVFVPVVIEVCTRLVECHIVDEGLYRKVGQKQVVLALRSQLNAGVMSVDVSDHNWDNPHAVVSLLKCFLNELPDSLTTSHLYNEFIHVCRSDQHHGRIVGVKRLLNKLPKHNYETLKYLTAHLRRVAAAYQHNKMTIKNLSIAFSQSIIRHNEANCETIRSDHLAQSLLIELILIYAKKHDWLFDPSQTENIPMEIKDSAEQHLSQQYCSYIEPIAYSDLLINIIKLLRSRWNSTNSTMNTPSNTHHSNDSGYYSNLNANRQPINIQFKSV</sequence>
<reference evidence="5 6" key="1">
    <citation type="journal article" date="2018" name="Sci. Rep.">
        <title>Genomic signatures of local adaptation to the degree of environmental predictability in rotifers.</title>
        <authorList>
            <person name="Franch-Gras L."/>
            <person name="Hahn C."/>
            <person name="Garcia-Roger E.M."/>
            <person name="Carmona M.J."/>
            <person name="Serra M."/>
            <person name="Gomez A."/>
        </authorList>
    </citation>
    <scope>NUCLEOTIDE SEQUENCE [LARGE SCALE GENOMIC DNA]</scope>
    <source>
        <strain evidence="5">HYR1</strain>
    </source>
</reference>
<dbReference type="STRING" id="10195.A0A3M7TAB0"/>
<dbReference type="PANTHER" id="PTHR23175">
    <property type="entry name" value="PDZ DOMAIN-CONTAINING PROTEIN"/>
    <property type="match status" value="1"/>
</dbReference>
<dbReference type="Pfam" id="PF00620">
    <property type="entry name" value="RhoGAP"/>
    <property type="match status" value="1"/>
</dbReference>
<dbReference type="InterPro" id="IPR001849">
    <property type="entry name" value="PH_domain"/>
</dbReference>
<dbReference type="InterPro" id="IPR011993">
    <property type="entry name" value="PH-like_dom_sf"/>
</dbReference>
<dbReference type="Gene3D" id="1.10.555.10">
    <property type="entry name" value="Rho GTPase activation protein"/>
    <property type="match status" value="1"/>
</dbReference>
<dbReference type="SMART" id="SM00233">
    <property type="entry name" value="PH"/>
    <property type="match status" value="1"/>
</dbReference>
<feature type="compositionally biased region" description="Polar residues" evidence="2">
    <location>
        <begin position="118"/>
        <end position="134"/>
    </location>
</feature>